<dbReference type="PROSITE" id="PS50850">
    <property type="entry name" value="MFS"/>
    <property type="match status" value="1"/>
</dbReference>
<sequence length="453" mass="49429">MSEGQEVALFNRRLFIIGIMRLIDSMNVTMIMPYGVQMVARFLNQDTANPQVSTAFAWLVGLYSFFEIVFSPFWGVVADRYGRRPCLLIGMAGTGIATILLSLGPSLTAVFLFRAMDGFFCGNQAVLRTYLGELVDKSNEAHAFSFLVLFFVLGFIVGPLLGALAFPARWAPQVFGGTLFEQYPVLLPNLLFGVFTAIVCIIGFVYLEETLPKSKREVEVNEVDPEASEVTDGQLATEVGPETAGQKSCYALPVLQVIVAFCGIAGAVEAQNTLVVLLWQYPQALGGFGFSPQQVSLVQISGGVGPILCHLTFGQPLVKRLGFLKVLVLGFVINSLAYNLYPVYSLLADPKYGLWRYVILGLAEFIGMTGTFMLFSPVFVFLNRASIGLNRATVNGWANSGRALSRAISPLVASQLLHVSETWPLGRHMPFYVTSACLAFSLAISWSGLCKLN</sequence>
<comment type="caution">
    <text evidence="1">The sequence shown here is derived from an EMBL/GenBank/DDBJ whole genome shotgun (WGS) entry which is preliminary data.</text>
</comment>
<keyword evidence="2" id="KW-1185">Reference proteome</keyword>
<dbReference type="Proteomes" id="UP001642464">
    <property type="component" value="Unassembled WGS sequence"/>
</dbReference>
<dbReference type="InterPro" id="IPR036259">
    <property type="entry name" value="MFS_trans_sf"/>
</dbReference>
<gene>
    <name evidence="1" type="ORF">SCF082_LOCUS39359</name>
</gene>
<dbReference type="Pfam" id="PF07690">
    <property type="entry name" value="MFS_1"/>
    <property type="match status" value="1"/>
</dbReference>
<dbReference type="SUPFAM" id="SSF103473">
    <property type="entry name" value="MFS general substrate transporter"/>
    <property type="match status" value="1"/>
</dbReference>
<dbReference type="EMBL" id="CAXAMM010039006">
    <property type="protein sequence ID" value="CAK9082867.1"/>
    <property type="molecule type" value="Genomic_DNA"/>
</dbReference>
<accession>A0ABP0Q4I1</accession>
<dbReference type="InterPro" id="IPR011701">
    <property type="entry name" value="MFS"/>
</dbReference>
<evidence type="ECO:0000313" key="1">
    <source>
        <dbReference type="EMBL" id="CAK9082867.1"/>
    </source>
</evidence>
<dbReference type="PANTHER" id="PTHR23504">
    <property type="entry name" value="MAJOR FACILITATOR SUPERFAMILY DOMAIN-CONTAINING PROTEIN 10"/>
    <property type="match status" value="1"/>
</dbReference>
<protein>
    <submittedName>
        <fullName evidence="1">Major facilitator superfamily multidrug transporter mfsB</fullName>
    </submittedName>
</protein>
<dbReference type="PANTHER" id="PTHR23504:SF15">
    <property type="entry name" value="MAJOR FACILITATOR SUPERFAMILY (MFS) PROFILE DOMAIN-CONTAINING PROTEIN"/>
    <property type="match status" value="1"/>
</dbReference>
<name>A0ABP0Q4I1_9DINO</name>
<dbReference type="InterPro" id="IPR020846">
    <property type="entry name" value="MFS_dom"/>
</dbReference>
<dbReference type="InterPro" id="IPR001958">
    <property type="entry name" value="Tet-R_TetA/multi-R_MdtG-like"/>
</dbReference>
<dbReference type="Gene3D" id="1.20.1250.20">
    <property type="entry name" value="MFS general substrate transporter like domains"/>
    <property type="match status" value="1"/>
</dbReference>
<proteinExistence type="predicted"/>
<evidence type="ECO:0000313" key="2">
    <source>
        <dbReference type="Proteomes" id="UP001642464"/>
    </source>
</evidence>
<organism evidence="1 2">
    <name type="scientific">Durusdinium trenchii</name>
    <dbReference type="NCBI Taxonomy" id="1381693"/>
    <lineage>
        <taxon>Eukaryota</taxon>
        <taxon>Sar</taxon>
        <taxon>Alveolata</taxon>
        <taxon>Dinophyceae</taxon>
        <taxon>Suessiales</taxon>
        <taxon>Symbiodiniaceae</taxon>
        <taxon>Durusdinium</taxon>
    </lineage>
</organism>
<reference evidence="1 2" key="1">
    <citation type="submission" date="2024-02" db="EMBL/GenBank/DDBJ databases">
        <authorList>
            <person name="Chen Y."/>
            <person name="Shah S."/>
            <person name="Dougan E. K."/>
            <person name="Thang M."/>
            <person name="Chan C."/>
        </authorList>
    </citation>
    <scope>NUCLEOTIDE SEQUENCE [LARGE SCALE GENOMIC DNA]</scope>
</reference>
<dbReference type="PRINTS" id="PR01035">
    <property type="entry name" value="TCRTETA"/>
</dbReference>